<dbReference type="Gene3D" id="3.40.1260.10">
    <property type="entry name" value="DsrEFH-like"/>
    <property type="match status" value="1"/>
</dbReference>
<dbReference type="InterPro" id="IPR003787">
    <property type="entry name" value="Sulphur_relay_DsrE/F-like"/>
</dbReference>
<dbReference type="EMBL" id="QQOH01000001">
    <property type="protein sequence ID" value="RDE24705.1"/>
    <property type="molecule type" value="Genomic_DNA"/>
</dbReference>
<accession>A0A369WYW6</accession>
<dbReference type="InterPro" id="IPR017462">
    <property type="entry name" value="Sulphur_relay_TusC/DsrF"/>
</dbReference>
<keyword evidence="2" id="KW-0808">Transferase</keyword>
<dbReference type="Proteomes" id="UP000253769">
    <property type="component" value="Unassembled WGS sequence"/>
</dbReference>
<dbReference type="SUPFAM" id="SSF75169">
    <property type="entry name" value="DsrEFH-like"/>
    <property type="match status" value="1"/>
</dbReference>
<dbReference type="InterPro" id="IPR027396">
    <property type="entry name" value="DsrEFH-like"/>
</dbReference>
<dbReference type="PANTHER" id="PTHR38780">
    <property type="entry name" value="PROTEIN TUSC"/>
    <property type="match status" value="1"/>
</dbReference>
<evidence type="ECO:0000313" key="2">
    <source>
        <dbReference type="EMBL" id="RDE24705.1"/>
    </source>
</evidence>
<gene>
    <name evidence="2" type="primary">tusC</name>
    <name evidence="2" type="ORF">DV711_03710</name>
</gene>
<sequence length="121" mass="13539">MSQIADLLLVLRHGPYGGLNAREGLDAALTAAAFEVPLSLLFLNDGIYLLQSDQQPGQLPAKDLSKTVPALAMYDIERLYVRSRDLEQRGMKPEQLVVEVEVLDDEQAANLFHQHRHILSF</sequence>
<dbReference type="OrthoDB" id="9789418at2"/>
<comment type="similarity">
    <text evidence="1">Belongs to the DsrF/TusC family.</text>
</comment>
<dbReference type="NCBIfam" id="TIGR03010">
    <property type="entry name" value="sulf_tusC_dsrF"/>
    <property type="match status" value="1"/>
</dbReference>
<dbReference type="GO" id="GO:0016740">
    <property type="term" value="F:transferase activity"/>
    <property type="evidence" value="ECO:0007669"/>
    <property type="project" value="UniProtKB-KW"/>
</dbReference>
<dbReference type="AlphaFoldDB" id="A0A369WYW6"/>
<name>A0A369WYW6_9GAMM</name>
<dbReference type="Pfam" id="PF02635">
    <property type="entry name" value="DsrE"/>
    <property type="match status" value="1"/>
</dbReference>
<comment type="caution">
    <text evidence="2">The sequence shown here is derived from an EMBL/GenBank/DDBJ whole genome shotgun (WGS) entry which is preliminary data.</text>
</comment>
<proteinExistence type="inferred from homology"/>
<dbReference type="RefSeq" id="WP_114694292.1">
    <property type="nucleotide sequence ID" value="NZ_QQOH01000001.1"/>
</dbReference>
<evidence type="ECO:0000256" key="1">
    <source>
        <dbReference type="ARBA" id="ARBA00005996"/>
    </source>
</evidence>
<evidence type="ECO:0000313" key="3">
    <source>
        <dbReference type="Proteomes" id="UP000253769"/>
    </source>
</evidence>
<protein>
    <submittedName>
        <fullName evidence="2">Sulfurtransferase complex subunit TusC</fullName>
    </submittedName>
</protein>
<dbReference type="PANTHER" id="PTHR38780:SF1">
    <property type="entry name" value="PROTEIN TUSC"/>
    <property type="match status" value="1"/>
</dbReference>
<organism evidence="2 3">
    <name type="scientific">Motiliproteus coralliicola</name>
    <dbReference type="NCBI Taxonomy" id="2283196"/>
    <lineage>
        <taxon>Bacteria</taxon>
        <taxon>Pseudomonadati</taxon>
        <taxon>Pseudomonadota</taxon>
        <taxon>Gammaproteobacteria</taxon>
        <taxon>Oceanospirillales</taxon>
        <taxon>Oceanospirillaceae</taxon>
        <taxon>Motiliproteus</taxon>
    </lineage>
</organism>
<keyword evidence="3" id="KW-1185">Reference proteome</keyword>
<dbReference type="NCBIfam" id="NF001238">
    <property type="entry name" value="PRK00211.1"/>
    <property type="match status" value="1"/>
</dbReference>
<reference evidence="2 3" key="1">
    <citation type="submission" date="2018-07" db="EMBL/GenBank/DDBJ databases">
        <title>Motiliproteus coralliicola sp. nov., a bacterium isolated from Coral.</title>
        <authorList>
            <person name="Wang G."/>
        </authorList>
    </citation>
    <scope>NUCLEOTIDE SEQUENCE [LARGE SCALE GENOMIC DNA]</scope>
    <source>
        <strain evidence="2 3">C34</strain>
    </source>
</reference>